<evidence type="ECO:0000313" key="2">
    <source>
        <dbReference type="EMBL" id="KAK8146527.1"/>
    </source>
</evidence>
<gene>
    <name evidence="2" type="ORF">G3M48_002989</name>
</gene>
<comment type="caution">
    <text evidence="2">The sequence shown here is derived from an EMBL/GenBank/DDBJ whole genome shotgun (WGS) entry which is preliminary data.</text>
</comment>
<dbReference type="Proteomes" id="UP001397290">
    <property type="component" value="Unassembled WGS sequence"/>
</dbReference>
<reference evidence="2 3" key="1">
    <citation type="submission" date="2020-02" db="EMBL/GenBank/DDBJ databases">
        <title>Comparative genomics of the hypocrealean fungal genus Beauvera.</title>
        <authorList>
            <person name="Showalter D.N."/>
            <person name="Bushley K.E."/>
            <person name="Rehner S.A."/>
        </authorList>
    </citation>
    <scope>NUCLEOTIDE SEQUENCE [LARGE SCALE GENOMIC DNA]</scope>
    <source>
        <strain evidence="2 3">ARSEF4384</strain>
    </source>
</reference>
<feature type="compositionally biased region" description="Polar residues" evidence="1">
    <location>
        <begin position="589"/>
        <end position="599"/>
    </location>
</feature>
<feature type="compositionally biased region" description="Polar residues" evidence="1">
    <location>
        <begin position="311"/>
        <end position="333"/>
    </location>
</feature>
<feature type="compositionally biased region" description="Polar residues" evidence="1">
    <location>
        <begin position="431"/>
        <end position="440"/>
    </location>
</feature>
<feature type="region of interest" description="Disordered" evidence="1">
    <location>
        <begin position="311"/>
        <end position="348"/>
    </location>
</feature>
<protein>
    <submittedName>
        <fullName evidence="2">Uncharacterized protein</fullName>
    </submittedName>
</protein>
<accession>A0AAW0RW99</accession>
<evidence type="ECO:0000256" key="1">
    <source>
        <dbReference type="SAM" id="MobiDB-lite"/>
    </source>
</evidence>
<proteinExistence type="predicted"/>
<keyword evidence="3" id="KW-1185">Reference proteome</keyword>
<feature type="region of interest" description="Disordered" evidence="1">
    <location>
        <begin position="430"/>
        <end position="557"/>
    </location>
</feature>
<dbReference type="EMBL" id="JAAHCF010000205">
    <property type="protein sequence ID" value="KAK8146527.1"/>
    <property type="molecule type" value="Genomic_DNA"/>
</dbReference>
<feature type="compositionally biased region" description="Polar residues" evidence="1">
    <location>
        <begin position="484"/>
        <end position="512"/>
    </location>
</feature>
<organism evidence="2 3">
    <name type="scientific">Beauveria asiatica</name>
    <dbReference type="NCBI Taxonomy" id="1069075"/>
    <lineage>
        <taxon>Eukaryota</taxon>
        <taxon>Fungi</taxon>
        <taxon>Dikarya</taxon>
        <taxon>Ascomycota</taxon>
        <taxon>Pezizomycotina</taxon>
        <taxon>Sordariomycetes</taxon>
        <taxon>Hypocreomycetidae</taxon>
        <taxon>Hypocreales</taxon>
        <taxon>Cordycipitaceae</taxon>
        <taxon>Beauveria</taxon>
    </lineage>
</organism>
<feature type="region of interest" description="Disordered" evidence="1">
    <location>
        <begin position="584"/>
        <end position="605"/>
    </location>
</feature>
<dbReference type="AlphaFoldDB" id="A0AAW0RW99"/>
<sequence length="605" mass="66425">MTMLQNPLPLAELSQMLETALLLQDQKQQTSELEKIVEQLKLSPSSAEQEALKKKTLFELHGRRVESHIRGGIAKLQSECSPTWVSLSSQIVKYRLQNNRRLDRVFDDISNRTRSALETNDRLDLDIAQATKELQEKAQKLKWTYKNDSWTARAILRECDAQFSKSKNPNKEKEQRRQEKLALLIYHLMNELFPILDVGVILIYAAMREQHCYLDEARRDIHDIPGFANFVAKRVETIDISEIKNAAVHFPLAVVGWALGKSLKRMVLNYDKFDEAEKEYLAAQGHLMADQEDAGIRLDRGLSLSFEELQEQTAGEGTTANHQEHTASLSPMSPSVGPMASLLSSDDAGAALGGTNECPDGSEHLAPCDNPVAQNPACARGTDAALSNEESLFCPTQPSTDSGYMSNAGSQQWHHTTSVTSSSGAFLVPSPLSSRLHTQPGTAAAAGESGGEWTGAAAGQKRPQVEDNPTSKRHRPSAEETPENSDPTEVSGPASTCRTAPRGNTASGNPSITADPAQQRMFEESPQEEDIEKSPSPYDWQLDWGSEGDGIPATSGMPEIDLDEIYEAMPESEWEKMIEEIAQSGWGDTDNSISATSGMAQVEDS</sequence>
<evidence type="ECO:0000313" key="3">
    <source>
        <dbReference type="Proteomes" id="UP001397290"/>
    </source>
</evidence>
<name>A0AAW0RW99_9HYPO</name>